<evidence type="ECO:0000259" key="12">
    <source>
        <dbReference type="PROSITE" id="PS51194"/>
    </source>
</evidence>
<dbReference type="GO" id="GO:0003724">
    <property type="term" value="F:RNA helicase activity"/>
    <property type="evidence" value="ECO:0007669"/>
    <property type="project" value="UniProtKB-EC"/>
</dbReference>
<dbReference type="SMART" id="SM01178">
    <property type="entry name" value="DUF4217"/>
    <property type="match status" value="1"/>
</dbReference>
<dbReference type="PROSITE" id="PS00039">
    <property type="entry name" value="DEAD_ATP_HELICASE"/>
    <property type="match status" value="1"/>
</dbReference>
<comment type="similarity">
    <text evidence="6">Belongs to the DEAD box helicase family. DDX31/DBP7 subfamily.</text>
</comment>
<dbReference type="Pfam" id="PF00270">
    <property type="entry name" value="DEAD"/>
    <property type="match status" value="1"/>
</dbReference>
<keyword evidence="2 8" id="KW-0378">Hydrolase</keyword>
<feature type="domain" description="Helicase C-terminal" evidence="12">
    <location>
        <begin position="359"/>
        <end position="524"/>
    </location>
</feature>
<feature type="compositionally biased region" description="Basic and acidic residues" evidence="10">
    <location>
        <begin position="57"/>
        <end position="79"/>
    </location>
</feature>
<dbReference type="InterPro" id="IPR025313">
    <property type="entry name" value="SPB4-like_CTE"/>
</dbReference>
<evidence type="ECO:0000259" key="13">
    <source>
        <dbReference type="PROSITE" id="PS51195"/>
    </source>
</evidence>
<proteinExistence type="inferred from homology"/>
<feature type="compositionally biased region" description="Basic residues" evidence="10">
    <location>
        <begin position="20"/>
        <end position="36"/>
    </location>
</feature>
<evidence type="ECO:0000256" key="7">
    <source>
        <dbReference type="PROSITE-ProRule" id="PRU00552"/>
    </source>
</evidence>
<evidence type="ECO:0000256" key="3">
    <source>
        <dbReference type="ARBA" id="ARBA00022806"/>
    </source>
</evidence>
<dbReference type="Pfam" id="PF00271">
    <property type="entry name" value="Helicase_C"/>
    <property type="match status" value="1"/>
</dbReference>
<sequence>MSSAEDQLLVNISSGLSSSSRKRGTARQRWATKWRRSSSGQHTHLNNQGLQVPPPDVADRKPEKEKKKKKETDRGKETGRSGIKTSSLFNHNPDIPELQRPVVSQVTETIFTADSFSDLQLHPHLVATLNKVLNVSTLTSVQKQTIPVLLSGRDGVVRSQTGSGKTLSYAVPVVQSLQSVQPKVSRSDGPLAVVIVPTRELAQQTFHTFQKLLKPFTWIVPGVLMGGEKRKAEKARLRKGINILVSTPGRLVDHIKHTLSIAFSAVRWLILDEADRTLDLGFEKDLTIILNSLNSAGPRRQNVLLSATLTHGVIQLAHMCLNDPVSIHVSDPASSTLACFPTSDPSPASQSESYAVPEGLKQYVVVVPSKIRLVCLAAFILDKCKFSQNNKLIVFVSSCEVVEFLHTLFTAVLSGPSTNHKPPLSFLRLHGNMKQEERSEVFQQFSSLCTDVAARGLDLPQVTWIVQYTPPSAAAEYVHRVGRTARIGGRGSSLLFLTPAETTFIEELANHNISVSEMKVLDILSSLMMDDTYKGSFTALQQETRERAVVLQTHFEDFVHSGPESVQTAKKALQSFLRAYTTYPAHLKHIFHIRSLHLGHAAKSFGLRDAPQGLSAASRAHGTKQARGTKRKLSSSQTVGLLRSEFSSGLDGAKKKKKKKKALSESGEED</sequence>
<dbReference type="GO" id="GO:0005524">
    <property type="term" value="F:ATP binding"/>
    <property type="evidence" value="ECO:0007669"/>
    <property type="project" value="UniProtKB-UniRule"/>
</dbReference>
<evidence type="ECO:0000256" key="2">
    <source>
        <dbReference type="ARBA" id="ARBA00022801"/>
    </source>
</evidence>
<name>A0A7N8Y1M2_9TELE</name>
<dbReference type="InterPro" id="IPR001650">
    <property type="entry name" value="Helicase_C-like"/>
</dbReference>
<evidence type="ECO:0000256" key="5">
    <source>
        <dbReference type="ARBA" id="ARBA00022884"/>
    </source>
</evidence>
<feature type="short sequence motif" description="Q motif" evidence="7">
    <location>
        <begin position="114"/>
        <end position="143"/>
    </location>
</feature>
<dbReference type="InterPro" id="IPR000629">
    <property type="entry name" value="RNA-helicase_DEAD-box_CS"/>
</dbReference>
<evidence type="ECO:0000256" key="8">
    <source>
        <dbReference type="RuleBase" id="RU000492"/>
    </source>
</evidence>
<dbReference type="SMART" id="SM00490">
    <property type="entry name" value="HELICc"/>
    <property type="match status" value="1"/>
</dbReference>
<comment type="domain">
    <text evidence="9">The Q motif is unique to and characteristic of the DEAD box family of RNA helicases and controls ATP binding and hydrolysis.</text>
</comment>
<reference evidence="14" key="1">
    <citation type="submission" date="2025-08" db="UniProtKB">
        <authorList>
            <consortium name="Ensembl"/>
        </authorList>
    </citation>
    <scope>IDENTIFICATION</scope>
</reference>
<evidence type="ECO:0000313" key="15">
    <source>
        <dbReference type="Proteomes" id="UP000261640"/>
    </source>
</evidence>
<dbReference type="PROSITE" id="PS51192">
    <property type="entry name" value="HELICASE_ATP_BIND_1"/>
    <property type="match status" value="1"/>
</dbReference>
<dbReference type="FunFam" id="3.40.50.300:FF:001399">
    <property type="entry name" value="RNA helicase"/>
    <property type="match status" value="1"/>
</dbReference>
<dbReference type="PROSITE" id="PS51194">
    <property type="entry name" value="HELICASE_CTER"/>
    <property type="match status" value="1"/>
</dbReference>
<dbReference type="CDD" id="cd18787">
    <property type="entry name" value="SF2_C_DEAD"/>
    <property type="match status" value="1"/>
</dbReference>
<dbReference type="Ensembl" id="ENSMAMT00000049587.1">
    <property type="protein sequence ID" value="ENSMAMP00000060886.1"/>
    <property type="gene ID" value="ENSMAMG00000019252.2"/>
</dbReference>
<feature type="domain" description="Helicase ATP-binding" evidence="11">
    <location>
        <begin position="146"/>
        <end position="327"/>
    </location>
</feature>
<dbReference type="EC" id="3.6.4.13" evidence="9"/>
<feature type="domain" description="DEAD-box RNA helicase Q" evidence="13">
    <location>
        <begin position="114"/>
        <end position="143"/>
    </location>
</feature>
<evidence type="ECO:0000256" key="6">
    <source>
        <dbReference type="ARBA" id="ARBA00037933"/>
    </source>
</evidence>
<feature type="compositionally biased region" description="Polar residues" evidence="10">
    <location>
        <begin position="37"/>
        <end position="50"/>
    </location>
</feature>
<keyword evidence="1 8" id="KW-0547">Nucleotide-binding</keyword>
<feature type="region of interest" description="Disordered" evidence="10">
    <location>
        <begin position="1"/>
        <end position="95"/>
    </location>
</feature>
<dbReference type="GO" id="GO:0016787">
    <property type="term" value="F:hydrolase activity"/>
    <property type="evidence" value="ECO:0007669"/>
    <property type="project" value="UniProtKB-KW"/>
</dbReference>
<dbReference type="PROSITE" id="PS51195">
    <property type="entry name" value="Q_MOTIF"/>
    <property type="match status" value="1"/>
</dbReference>
<dbReference type="SMART" id="SM00487">
    <property type="entry name" value="DEXDc"/>
    <property type="match status" value="1"/>
</dbReference>
<dbReference type="SUPFAM" id="SSF52540">
    <property type="entry name" value="P-loop containing nucleoside triphosphate hydrolases"/>
    <property type="match status" value="1"/>
</dbReference>
<comment type="catalytic activity">
    <reaction evidence="9">
        <text>ATP + H2O = ADP + phosphate + H(+)</text>
        <dbReference type="Rhea" id="RHEA:13065"/>
        <dbReference type="ChEBI" id="CHEBI:15377"/>
        <dbReference type="ChEBI" id="CHEBI:15378"/>
        <dbReference type="ChEBI" id="CHEBI:30616"/>
        <dbReference type="ChEBI" id="CHEBI:43474"/>
        <dbReference type="ChEBI" id="CHEBI:456216"/>
        <dbReference type="EC" id="3.6.4.13"/>
    </reaction>
</comment>
<dbReference type="InterPro" id="IPR027417">
    <property type="entry name" value="P-loop_NTPase"/>
</dbReference>
<dbReference type="Gene3D" id="3.40.50.300">
    <property type="entry name" value="P-loop containing nucleotide triphosphate hydrolases"/>
    <property type="match status" value="2"/>
</dbReference>
<reference evidence="14" key="2">
    <citation type="submission" date="2025-09" db="UniProtKB">
        <authorList>
            <consortium name="Ensembl"/>
        </authorList>
    </citation>
    <scope>IDENTIFICATION</scope>
</reference>
<dbReference type="Proteomes" id="UP000261640">
    <property type="component" value="Unplaced"/>
</dbReference>
<dbReference type="CDD" id="cd17949">
    <property type="entry name" value="DEADc_DDX31"/>
    <property type="match status" value="1"/>
</dbReference>
<feature type="region of interest" description="Disordered" evidence="10">
    <location>
        <begin position="613"/>
        <end position="670"/>
    </location>
</feature>
<keyword evidence="3 8" id="KW-0347">Helicase</keyword>
<protein>
    <recommendedName>
        <fullName evidence="9">ATP-dependent RNA helicase</fullName>
        <ecNumber evidence="9">3.6.4.13</ecNumber>
    </recommendedName>
</protein>
<dbReference type="AlphaFoldDB" id="A0A7N8Y1M2"/>
<dbReference type="GO" id="GO:0005634">
    <property type="term" value="C:nucleus"/>
    <property type="evidence" value="ECO:0007669"/>
    <property type="project" value="UniProtKB-ARBA"/>
</dbReference>
<feature type="compositionally biased region" description="Basic residues" evidence="10">
    <location>
        <begin position="621"/>
        <end position="633"/>
    </location>
</feature>
<evidence type="ECO:0000256" key="10">
    <source>
        <dbReference type="SAM" id="MobiDB-lite"/>
    </source>
</evidence>
<evidence type="ECO:0000256" key="4">
    <source>
        <dbReference type="ARBA" id="ARBA00022840"/>
    </source>
</evidence>
<organism evidence="14 15">
    <name type="scientific">Mastacembelus armatus</name>
    <name type="common">zig-zag eel</name>
    <dbReference type="NCBI Taxonomy" id="205130"/>
    <lineage>
        <taxon>Eukaryota</taxon>
        <taxon>Metazoa</taxon>
        <taxon>Chordata</taxon>
        <taxon>Craniata</taxon>
        <taxon>Vertebrata</taxon>
        <taxon>Euteleostomi</taxon>
        <taxon>Actinopterygii</taxon>
        <taxon>Neopterygii</taxon>
        <taxon>Teleostei</taxon>
        <taxon>Neoteleostei</taxon>
        <taxon>Acanthomorphata</taxon>
        <taxon>Anabantaria</taxon>
        <taxon>Synbranchiformes</taxon>
        <taxon>Mastacembelidae</taxon>
        <taxon>Mastacembelus</taxon>
    </lineage>
</organism>
<dbReference type="PANTHER" id="PTHR24031">
    <property type="entry name" value="RNA HELICASE"/>
    <property type="match status" value="1"/>
</dbReference>
<comment type="function">
    <text evidence="9">RNA helicase.</text>
</comment>
<evidence type="ECO:0000256" key="9">
    <source>
        <dbReference type="RuleBase" id="RU365068"/>
    </source>
</evidence>
<accession>A0A7N8Y1M2</accession>
<dbReference type="Pfam" id="PF13959">
    <property type="entry name" value="CTE_SPB4"/>
    <property type="match status" value="1"/>
</dbReference>
<keyword evidence="15" id="KW-1185">Reference proteome</keyword>
<dbReference type="InterPro" id="IPR011545">
    <property type="entry name" value="DEAD/DEAH_box_helicase_dom"/>
</dbReference>
<dbReference type="GO" id="GO:0003723">
    <property type="term" value="F:RNA binding"/>
    <property type="evidence" value="ECO:0007669"/>
    <property type="project" value="UniProtKB-UniRule"/>
</dbReference>
<keyword evidence="4 8" id="KW-0067">ATP-binding</keyword>
<evidence type="ECO:0000256" key="1">
    <source>
        <dbReference type="ARBA" id="ARBA00022741"/>
    </source>
</evidence>
<dbReference type="InterPro" id="IPR014014">
    <property type="entry name" value="RNA_helicase_DEAD_Q_motif"/>
</dbReference>
<dbReference type="GeneTree" id="ENSGT00550000075041"/>
<keyword evidence="5 9" id="KW-0694">RNA-binding</keyword>
<evidence type="ECO:0000313" key="14">
    <source>
        <dbReference type="Ensembl" id="ENSMAMP00000060886.1"/>
    </source>
</evidence>
<evidence type="ECO:0000259" key="11">
    <source>
        <dbReference type="PROSITE" id="PS51192"/>
    </source>
</evidence>
<dbReference type="InterPro" id="IPR014001">
    <property type="entry name" value="Helicase_ATP-bd"/>
</dbReference>